<dbReference type="InterPro" id="IPR039670">
    <property type="entry name" value="NPC2-like"/>
</dbReference>
<dbReference type="GO" id="GO:0005576">
    <property type="term" value="C:extracellular region"/>
    <property type="evidence" value="ECO:0007669"/>
    <property type="project" value="UniProtKB-SubCell"/>
</dbReference>
<organism evidence="5">
    <name type="scientific">Diabrotica virgifera virgifera</name>
    <name type="common">western corn rootworm</name>
    <dbReference type="NCBI Taxonomy" id="50390"/>
    <lineage>
        <taxon>Eukaryota</taxon>
        <taxon>Metazoa</taxon>
        <taxon>Ecdysozoa</taxon>
        <taxon>Arthropoda</taxon>
        <taxon>Hexapoda</taxon>
        <taxon>Insecta</taxon>
        <taxon>Pterygota</taxon>
        <taxon>Neoptera</taxon>
        <taxon>Endopterygota</taxon>
        <taxon>Coleoptera</taxon>
        <taxon>Polyphaga</taxon>
        <taxon>Cucujiformia</taxon>
        <taxon>Chrysomeloidea</taxon>
        <taxon>Chrysomelidae</taxon>
        <taxon>Galerucinae</taxon>
        <taxon>Diabroticina</taxon>
        <taxon>Diabroticites</taxon>
        <taxon>Diabrotica</taxon>
    </lineage>
</organism>
<comment type="similarity">
    <text evidence="2">Belongs to the NPC2 family.</text>
</comment>
<keyword evidence="3" id="KW-0964">Secreted</keyword>
<dbReference type="SMART" id="SM00737">
    <property type="entry name" value="ML"/>
    <property type="match status" value="1"/>
</dbReference>
<dbReference type="FunCoup" id="A0A6P7GN89">
    <property type="interactions" value="141"/>
</dbReference>
<feature type="domain" description="MD-2-related lipid-recognition" evidence="4">
    <location>
        <begin position="53"/>
        <end position="179"/>
    </location>
</feature>
<gene>
    <name evidence="5" type="primary">LOC114344471</name>
</gene>
<reference evidence="5" key="1">
    <citation type="submission" date="2025-08" db="UniProtKB">
        <authorList>
            <consortium name="RefSeq"/>
        </authorList>
    </citation>
    <scope>IDENTIFICATION</scope>
    <source>
        <tissue evidence="5">Whole insect</tissue>
    </source>
</reference>
<evidence type="ECO:0000313" key="5">
    <source>
        <dbReference type="RefSeq" id="XP_028151104.1"/>
    </source>
</evidence>
<dbReference type="AlphaFoldDB" id="A0A6P7GN89"/>
<evidence type="ECO:0000256" key="1">
    <source>
        <dbReference type="ARBA" id="ARBA00004613"/>
    </source>
</evidence>
<dbReference type="GO" id="GO:0015918">
    <property type="term" value="P:sterol transport"/>
    <property type="evidence" value="ECO:0007669"/>
    <property type="project" value="InterPro"/>
</dbReference>
<evidence type="ECO:0000256" key="3">
    <source>
        <dbReference type="ARBA" id="ARBA00022525"/>
    </source>
</evidence>
<evidence type="ECO:0000259" key="4">
    <source>
        <dbReference type="SMART" id="SM00737"/>
    </source>
</evidence>
<protein>
    <submittedName>
        <fullName evidence="5">NPC intracellular cholesterol transporter 2-like</fullName>
    </submittedName>
</protein>
<dbReference type="InterPro" id="IPR003172">
    <property type="entry name" value="ML_dom"/>
</dbReference>
<dbReference type="Gene3D" id="2.60.40.770">
    <property type="match status" value="1"/>
</dbReference>
<dbReference type="RefSeq" id="XP_028151104.1">
    <property type="nucleotide sequence ID" value="XM_028295303.1"/>
</dbReference>
<dbReference type="PANTHER" id="PTHR11306:SF68">
    <property type="entry name" value="NPC INTRACELLULAR CHOLESTEROL TRANSPORTER 2"/>
    <property type="match status" value="1"/>
</dbReference>
<dbReference type="FunFam" id="2.60.40.770:FF:000001">
    <property type="entry name" value="NPC intracellular cholesterol transporter 2"/>
    <property type="match status" value="1"/>
</dbReference>
<comment type="subcellular location">
    <subcellularLocation>
        <location evidence="1">Secreted</location>
    </subcellularLocation>
</comment>
<dbReference type="InParanoid" id="A0A6P7GN89"/>
<proteinExistence type="inferred from homology"/>
<sequence>MSKAHFYLILVVPVRNSLRYNKPKPNMKLEVVLNILLIFIGIVYASEANSTNVDKCPNGALLPIVQVVSKEQLCIEPPCDVHAGSPAYITVNFTSPEYIPSIKPTYLVQALGLPINYPVGKDACTSLTNTICPLVKDEFVSYSYEMDIASWYPEISLNLQVSFTNNEDKYIILCFNVDLQVRKN</sequence>
<name>A0A6P7GN89_DIAVI</name>
<dbReference type="SUPFAM" id="SSF81296">
    <property type="entry name" value="E set domains"/>
    <property type="match status" value="1"/>
</dbReference>
<evidence type="ECO:0000256" key="2">
    <source>
        <dbReference type="ARBA" id="ARBA00006370"/>
    </source>
</evidence>
<dbReference type="InterPro" id="IPR014756">
    <property type="entry name" value="Ig_E-set"/>
</dbReference>
<dbReference type="GO" id="GO:0032934">
    <property type="term" value="F:sterol binding"/>
    <property type="evidence" value="ECO:0007669"/>
    <property type="project" value="InterPro"/>
</dbReference>
<accession>A0A6P7GN89</accession>
<dbReference type="PANTHER" id="PTHR11306">
    <property type="entry name" value="NIEMANN PICK TYPE C2 PROTEIN NPC2-RELATED"/>
    <property type="match status" value="1"/>
</dbReference>
<dbReference type="Pfam" id="PF02221">
    <property type="entry name" value="E1_DerP2_DerF2"/>
    <property type="match status" value="1"/>
</dbReference>